<feature type="domain" description="MmgE/PrpD C-terminal" evidence="3">
    <location>
        <begin position="272"/>
        <end position="433"/>
    </location>
</feature>
<evidence type="ECO:0000313" key="4">
    <source>
        <dbReference type="EMBL" id="NMJ43354.1"/>
    </source>
</evidence>
<evidence type="ECO:0000256" key="1">
    <source>
        <dbReference type="ARBA" id="ARBA00006174"/>
    </source>
</evidence>
<proteinExistence type="inferred from homology"/>
<dbReference type="InterPro" id="IPR042188">
    <property type="entry name" value="MmgE/PrpD_sf_2"/>
</dbReference>
<evidence type="ECO:0000313" key="5">
    <source>
        <dbReference type="Proteomes" id="UP000548582"/>
    </source>
</evidence>
<evidence type="ECO:0000259" key="3">
    <source>
        <dbReference type="Pfam" id="PF19305"/>
    </source>
</evidence>
<feature type="domain" description="MmgE/PrpD N-terminal" evidence="2">
    <location>
        <begin position="13"/>
        <end position="248"/>
    </location>
</feature>
<accession>A0A848EFF7</accession>
<dbReference type="InterPro" id="IPR045336">
    <property type="entry name" value="MmgE_PrpD_N"/>
</dbReference>
<dbReference type="InterPro" id="IPR005656">
    <property type="entry name" value="MmgE_PrpD"/>
</dbReference>
<dbReference type="Proteomes" id="UP000548582">
    <property type="component" value="Unassembled WGS sequence"/>
</dbReference>
<dbReference type="RefSeq" id="WP_170055553.1">
    <property type="nucleotide sequence ID" value="NZ_JABBKX010000007.1"/>
</dbReference>
<organism evidence="4 5">
    <name type="scientific">Neoroseomonas marina</name>
    <dbReference type="NCBI Taxonomy" id="1232220"/>
    <lineage>
        <taxon>Bacteria</taxon>
        <taxon>Pseudomonadati</taxon>
        <taxon>Pseudomonadota</taxon>
        <taxon>Alphaproteobacteria</taxon>
        <taxon>Acetobacterales</taxon>
        <taxon>Acetobacteraceae</taxon>
        <taxon>Neoroseomonas</taxon>
    </lineage>
</organism>
<comment type="similarity">
    <text evidence="1">Belongs to the PrpD family.</text>
</comment>
<comment type="caution">
    <text evidence="4">The sequence shown here is derived from an EMBL/GenBank/DDBJ whole genome shotgun (WGS) entry which is preliminary data.</text>
</comment>
<dbReference type="InterPro" id="IPR045337">
    <property type="entry name" value="MmgE_PrpD_C"/>
</dbReference>
<sequence>MVSETCEAHLSDALAAFVVAARWEDVPPALRHETKRALLNHVGCAIGVAGDPAVRTALEVMRPFSGAPAAAVIGQGTRLDPMAASFVNAIASNLLDYDDTHLATVIHPAAPVAPPALALAEQRGLSGAAALHAILLGIEVACRVGLGVSPGHYARGWHITASAGVFGAAAACAKLLGLTAAQTAHALGIAASQSSGLVENLPTAAKNVAVGNAARNGLLAALFAEAGYEAAPTAIEGPLGWARATGDPPDRAAVLGGLGTRWEAGRNTYKPYPAGIVFHAVIEACLALREDLGGDAGKVESVTVSGDALLLARGDRVVRNERDARVSIHHAASLGLLRGRAGVRDFGMAAVADPALAAFRGKVTARLDADLPRGAARVHLRLADGSDLTRTVTTPQGSLEVPMTDAALEAKFRDNAGLGGWAARADALIEALWSLESAPTLEAWSSLLVPGPGTAAPGS</sequence>
<dbReference type="PANTHER" id="PTHR16943">
    <property type="entry name" value="2-METHYLCITRATE DEHYDRATASE-RELATED"/>
    <property type="match status" value="1"/>
</dbReference>
<reference evidence="4 5" key="1">
    <citation type="submission" date="2020-03" db="EMBL/GenBank/DDBJ databases">
        <authorList>
            <person name="Sun Q."/>
        </authorList>
    </citation>
    <scope>NUCLEOTIDE SEQUENCE [LARGE SCALE GENOMIC DNA]</scope>
    <source>
        <strain evidence="4 5">JC162</strain>
    </source>
</reference>
<dbReference type="Pfam" id="PF19305">
    <property type="entry name" value="MmgE_PrpD_C"/>
    <property type="match status" value="1"/>
</dbReference>
<dbReference type="PANTHER" id="PTHR16943:SF8">
    <property type="entry name" value="2-METHYLCITRATE DEHYDRATASE"/>
    <property type="match status" value="1"/>
</dbReference>
<dbReference type="Gene3D" id="3.30.1330.120">
    <property type="entry name" value="2-methylcitrate dehydratase PrpD"/>
    <property type="match status" value="1"/>
</dbReference>
<dbReference type="InterPro" id="IPR036148">
    <property type="entry name" value="MmgE/PrpD_sf"/>
</dbReference>
<gene>
    <name evidence="4" type="ORF">GWK16_19050</name>
</gene>
<dbReference type="EMBL" id="JABBKX010000007">
    <property type="protein sequence ID" value="NMJ43354.1"/>
    <property type="molecule type" value="Genomic_DNA"/>
</dbReference>
<dbReference type="InterPro" id="IPR042183">
    <property type="entry name" value="MmgE/PrpD_sf_1"/>
</dbReference>
<dbReference type="GO" id="GO:0016829">
    <property type="term" value="F:lyase activity"/>
    <property type="evidence" value="ECO:0007669"/>
    <property type="project" value="InterPro"/>
</dbReference>
<dbReference type="Pfam" id="PF03972">
    <property type="entry name" value="MmgE_PrpD_N"/>
    <property type="match status" value="1"/>
</dbReference>
<protein>
    <submittedName>
        <fullName evidence="4">MmgE/PrpD family protein</fullName>
    </submittedName>
</protein>
<dbReference type="AlphaFoldDB" id="A0A848EFF7"/>
<dbReference type="Gene3D" id="1.10.4100.10">
    <property type="entry name" value="2-methylcitrate dehydratase PrpD"/>
    <property type="match status" value="1"/>
</dbReference>
<keyword evidence="5" id="KW-1185">Reference proteome</keyword>
<name>A0A848EFF7_9PROT</name>
<dbReference type="SUPFAM" id="SSF103378">
    <property type="entry name" value="2-methylcitrate dehydratase PrpD"/>
    <property type="match status" value="1"/>
</dbReference>
<evidence type="ECO:0000259" key="2">
    <source>
        <dbReference type="Pfam" id="PF03972"/>
    </source>
</evidence>